<reference evidence="2" key="2">
    <citation type="submission" date="2007-04" db="EMBL/GenBank/DDBJ databases">
        <title>Complete genome sequence of the nitrogen-fixing bacterium Azorhizobium caulinodans ORS571.</title>
        <authorList>
            <person name="Lee K.B."/>
            <person name="Backer P.D."/>
            <person name="Aono T."/>
            <person name="Liu C.T."/>
            <person name="Suzuki S."/>
            <person name="Suzuki T."/>
            <person name="Kaneko T."/>
            <person name="Yamada M."/>
            <person name="Tabata S."/>
            <person name="Kupfer D.M."/>
            <person name="Najar F.Z."/>
            <person name="Wiley G.B."/>
            <person name="Roe B."/>
            <person name="Binnewies T."/>
            <person name="Ussery D."/>
            <person name="Vereecke D."/>
            <person name="Gevers D."/>
            <person name="Holsters M."/>
            <person name="Oyaizu H."/>
        </authorList>
    </citation>
    <scope>NUCLEOTIDE SEQUENCE [LARGE SCALE GENOMIC DNA]</scope>
    <source>
        <strain evidence="2">ATCC 43989 / DSM 5975 / JCM 20966 / LMG 6465 / NBRC 14845 / NCIMB 13405 / ORS 571</strain>
    </source>
</reference>
<protein>
    <submittedName>
        <fullName evidence="1">Uncharacterized protein</fullName>
    </submittedName>
</protein>
<reference evidence="1 2" key="4">
    <citation type="journal article" date="2009" name="Appl. Environ. Microbiol.">
        <title>Comparative genome-wide transcriptional profiling of Azorhizobium caulinodans ORS571 grown under free-living and symbiotic conditions.</title>
        <authorList>
            <person name="Tsukada S."/>
            <person name="Aono T."/>
            <person name="Akiba N."/>
            <person name="Lee KB."/>
            <person name="Liu CT."/>
            <person name="Toyazaki H."/>
            <person name="Oyaizu H."/>
        </authorList>
    </citation>
    <scope>NUCLEOTIDE SEQUENCE [LARGE SCALE GENOMIC DNA]</scope>
    <source>
        <strain evidence="2">ATCC 43989 / DSM 5975 / JCM 20966 / LMG 6465 / NBRC 14845 / NCIMB 13405 / ORS 571</strain>
    </source>
</reference>
<keyword evidence="2" id="KW-1185">Reference proteome</keyword>
<name>A8IER3_AZOC5</name>
<dbReference type="HOGENOM" id="CLU_2068268_0_0_5"/>
<evidence type="ECO:0000313" key="1">
    <source>
        <dbReference type="EMBL" id="BAF89523.1"/>
    </source>
</evidence>
<sequence>MSAIGRATPLEHSPGCAAPPSALAARTTFQEPPMSEIKARILTGLRMNFIHPEDLGSALILDLETDEGEERYVLPCNPALSTEEIEAIGDEIMASLDKLIAPSDDEDLDGDEGGEDKA</sequence>
<accession>A8IER3</accession>
<evidence type="ECO:0000313" key="2">
    <source>
        <dbReference type="Proteomes" id="UP000000270"/>
    </source>
</evidence>
<dbReference type="KEGG" id="azc:AZC_3525"/>
<reference evidence="1 2" key="6">
    <citation type="journal article" date="2011" name="Appl. Environ. Microbiol.">
        <title>Involvement of the azorhizobial chromosome partition gene (parA) in the onset of bacteroid differentiation during Sesbania rostrata stem nodule development.</title>
        <authorList>
            <person name="Liu CT."/>
            <person name="Lee KB."/>
            <person name="Wang YS."/>
            <person name="Peng MH."/>
            <person name="Lee KT."/>
            <person name="Suzuki S."/>
            <person name="Suzuki T."/>
            <person name="Oyaizu H."/>
        </authorList>
    </citation>
    <scope>NUCLEOTIDE SEQUENCE [LARGE SCALE GENOMIC DNA]</scope>
    <source>
        <strain evidence="2">ATCC 43989 / DSM 5975 / JCM 20966 / LMG 6465 / NBRC 14845 / NCIMB 13405 / ORS 571</strain>
    </source>
</reference>
<gene>
    <name evidence="1" type="ordered locus">AZC_3525</name>
</gene>
<organism evidence="1 2">
    <name type="scientific">Azorhizobium caulinodans (strain ATCC 43989 / DSM 5975 / JCM 20966 / LMG 6465 / NBRC 14845 / NCIMB 13405 / ORS 571)</name>
    <dbReference type="NCBI Taxonomy" id="438753"/>
    <lineage>
        <taxon>Bacteria</taxon>
        <taxon>Pseudomonadati</taxon>
        <taxon>Pseudomonadota</taxon>
        <taxon>Alphaproteobacteria</taxon>
        <taxon>Hyphomicrobiales</taxon>
        <taxon>Xanthobacteraceae</taxon>
        <taxon>Azorhizobium</taxon>
    </lineage>
</organism>
<reference evidence="1 2" key="1">
    <citation type="journal article" date="2007" name="Appl. Environ. Microbiol.">
        <title>Rhizobial factors required for stem nodule maturation and maintenance in Sesbania rostrata-Azorhizobium caulinodans ORS571 symbiosis.</title>
        <authorList>
            <person name="Suzuki S."/>
            <person name="Aono T."/>
            <person name="Lee KB."/>
            <person name="Suzuki T."/>
            <person name="Liu CT."/>
            <person name="Miwa H."/>
            <person name="Wakao S."/>
            <person name="Iki T."/>
            <person name="Oyaizu H."/>
        </authorList>
    </citation>
    <scope>NUCLEOTIDE SEQUENCE [LARGE SCALE GENOMIC DNA]</scope>
    <source>
        <strain evidence="2">ATCC 43989 / DSM 5975 / JCM 20966 / LMG 6465 / NBRC 14845 / NCIMB 13405 / ORS 571</strain>
    </source>
</reference>
<reference evidence="1 2" key="3">
    <citation type="journal article" date="2008" name="BMC Genomics">
        <title>The genome of the versatile nitrogen fixer Azorhizobium caulinodans ORS571.</title>
        <authorList>
            <person name="Lee KB."/>
            <person name="Backer P.D."/>
            <person name="Aono T."/>
            <person name="Liu CT."/>
            <person name="Suzuki S."/>
            <person name="Suzuki T."/>
            <person name="Kaneko T."/>
            <person name="Yamada M."/>
            <person name="Tabata S."/>
            <person name="Kupfer D.M."/>
            <person name="Najar F.Z."/>
            <person name="Wiley G.B."/>
            <person name="Roe B."/>
            <person name="Binnewies T.T."/>
            <person name="Ussery D.W."/>
            <person name="D'Haeze W."/>
            <person name="Herder J.D."/>
            <person name="Gevers D."/>
            <person name="Vereecke D."/>
            <person name="Holsters M."/>
            <person name="Oyaizu H."/>
        </authorList>
    </citation>
    <scope>NUCLEOTIDE SEQUENCE [LARGE SCALE GENOMIC DNA]</scope>
    <source>
        <strain evidence="2">ATCC 43989 / DSM 5975 / JCM 20966 / LMG 6465 / NBRC 14845 / NCIMB 13405 / ORS 571</strain>
    </source>
</reference>
<reference evidence="1 2" key="5">
    <citation type="journal article" date="2010" name="Appl. Environ. Microbiol.">
        <title>phrR-like gene praR of Azorhizobium caulinodans ORS571 is essential for symbiosis with Sesbania rostrata and is involved in expression of reb genes.</title>
        <authorList>
            <person name="Akiba N."/>
            <person name="Aono T."/>
            <person name="Toyazaki H."/>
            <person name="Sato S."/>
            <person name="Oyaizu H."/>
        </authorList>
    </citation>
    <scope>NUCLEOTIDE SEQUENCE [LARGE SCALE GENOMIC DNA]</scope>
    <source>
        <strain evidence="2">ATCC 43989 / DSM 5975 / JCM 20966 / LMG 6465 / NBRC 14845 / NCIMB 13405 / ORS 571</strain>
    </source>
</reference>
<dbReference type="STRING" id="438753.AZC_3525"/>
<dbReference type="AlphaFoldDB" id="A8IER3"/>
<proteinExistence type="predicted"/>
<dbReference type="EMBL" id="AP009384">
    <property type="protein sequence ID" value="BAF89523.1"/>
    <property type="molecule type" value="Genomic_DNA"/>
</dbReference>
<dbReference type="Proteomes" id="UP000000270">
    <property type="component" value="Chromosome"/>
</dbReference>